<sequence>TQQEDGSDSRVVEDESGNKFYDLSSLDKDPDLSHFLLSHEVYVNESPPPYPPITLGTGRFVYVTAVKSRSDVKKCKVDYSGSWNCNGNREKGEIGCRESSRFDAVIEVNGLYKKDPNGSVLLQTHVAFKPSLRRLRRRIWIDMSPRKEPLGRVVTEYLYKEPGEAITLTNSMRVGDVEKMEIKQKLLTKSTKEISAEHADVTTQQVRNISRDVQERRKLNVGRKKK</sequence>
<accession>A0AAV5W123</accession>
<dbReference type="Proteomes" id="UP001432322">
    <property type="component" value="Unassembled WGS sequence"/>
</dbReference>
<proteinExistence type="predicted"/>
<dbReference type="Pfam" id="PF24927">
    <property type="entry name" value="DUF7747"/>
    <property type="match status" value="1"/>
</dbReference>
<evidence type="ECO:0000313" key="2">
    <source>
        <dbReference type="EMBL" id="GMT24404.1"/>
    </source>
</evidence>
<evidence type="ECO:0000313" key="3">
    <source>
        <dbReference type="Proteomes" id="UP001432322"/>
    </source>
</evidence>
<feature type="non-terminal residue" evidence="2">
    <location>
        <position position="1"/>
    </location>
</feature>
<dbReference type="InterPro" id="IPR056649">
    <property type="entry name" value="DUF7747"/>
</dbReference>
<protein>
    <recommendedName>
        <fullName evidence="1">DUF7747 domain-containing protein</fullName>
    </recommendedName>
</protein>
<comment type="caution">
    <text evidence="2">The sequence shown here is derived from an EMBL/GenBank/DDBJ whole genome shotgun (WGS) entry which is preliminary data.</text>
</comment>
<feature type="non-terminal residue" evidence="2">
    <location>
        <position position="226"/>
    </location>
</feature>
<gene>
    <name evidence="2" type="ORF">PFISCL1PPCAC_15701</name>
</gene>
<reference evidence="2" key="1">
    <citation type="submission" date="2023-10" db="EMBL/GenBank/DDBJ databases">
        <title>Genome assembly of Pristionchus species.</title>
        <authorList>
            <person name="Yoshida K."/>
            <person name="Sommer R.J."/>
        </authorList>
    </citation>
    <scope>NUCLEOTIDE SEQUENCE</scope>
    <source>
        <strain evidence="2">RS5133</strain>
    </source>
</reference>
<keyword evidence="3" id="KW-1185">Reference proteome</keyword>
<organism evidence="2 3">
    <name type="scientific">Pristionchus fissidentatus</name>
    <dbReference type="NCBI Taxonomy" id="1538716"/>
    <lineage>
        <taxon>Eukaryota</taxon>
        <taxon>Metazoa</taxon>
        <taxon>Ecdysozoa</taxon>
        <taxon>Nematoda</taxon>
        <taxon>Chromadorea</taxon>
        <taxon>Rhabditida</taxon>
        <taxon>Rhabditina</taxon>
        <taxon>Diplogasteromorpha</taxon>
        <taxon>Diplogasteroidea</taxon>
        <taxon>Neodiplogasteridae</taxon>
        <taxon>Pristionchus</taxon>
    </lineage>
</organism>
<dbReference type="AlphaFoldDB" id="A0AAV5W123"/>
<evidence type="ECO:0000259" key="1">
    <source>
        <dbReference type="Pfam" id="PF24927"/>
    </source>
</evidence>
<feature type="domain" description="DUF7747" evidence="1">
    <location>
        <begin position="37"/>
        <end position="144"/>
    </location>
</feature>
<dbReference type="EMBL" id="BTSY01000004">
    <property type="protein sequence ID" value="GMT24404.1"/>
    <property type="molecule type" value="Genomic_DNA"/>
</dbReference>
<name>A0AAV5W123_9BILA</name>